<dbReference type="InterPro" id="IPR035996">
    <property type="entry name" value="4pyrrol_Methylase_sf"/>
</dbReference>
<comment type="caution">
    <text evidence="7">The sequence shown here is derived from an EMBL/GenBank/DDBJ whole genome shotgun (WGS) entry which is preliminary data.</text>
</comment>
<dbReference type="GO" id="GO:0009236">
    <property type="term" value="P:cobalamin biosynthetic process"/>
    <property type="evidence" value="ECO:0007669"/>
    <property type="project" value="UniProtKB-KW"/>
</dbReference>
<evidence type="ECO:0000313" key="8">
    <source>
        <dbReference type="Proteomes" id="UP000077519"/>
    </source>
</evidence>
<keyword evidence="2" id="KW-0169">Cobalamin biosynthesis</keyword>
<reference evidence="7 8" key="1">
    <citation type="submission" date="2016-03" db="EMBL/GenBank/DDBJ databases">
        <title>Genome sequence of Rhodococcus kyotonensis KB10.</title>
        <authorList>
            <person name="Jeong H."/>
            <person name="Hong C.E."/>
            <person name="Jo S.H."/>
            <person name="Park J.M."/>
        </authorList>
    </citation>
    <scope>NUCLEOTIDE SEQUENCE [LARGE SCALE GENOMIC DNA]</scope>
    <source>
        <strain evidence="7 8">KB10</strain>
    </source>
</reference>
<evidence type="ECO:0000256" key="2">
    <source>
        <dbReference type="ARBA" id="ARBA00022573"/>
    </source>
</evidence>
<keyword evidence="3" id="KW-0489">Methyltransferase</keyword>
<dbReference type="Proteomes" id="UP000077519">
    <property type="component" value="Unassembled WGS sequence"/>
</dbReference>
<dbReference type="Gene3D" id="3.30.950.10">
    <property type="entry name" value="Methyltransferase, Cobalt-precorrin-4 Transmethylase, Domain 2"/>
    <property type="match status" value="1"/>
</dbReference>
<dbReference type="RefSeq" id="WP_068429995.1">
    <property type="nucleotide sequence ID" value="NZ_LVHI01000032.1"/>
</dbReference>
<proteinExistence type="predicted"/>
<evidence type="ECO:0000256" key="3">
    <source>
        <dbReference type="ARBA" id="ARBA00022603"/>
    </source>
</evidence>
<protein>
    <submittedName>
        <fullName evidence="7">Precorrin-6A synthase (Deacetylating)</fullName>
    </submittedName>
</protein>
<dbReference type="GO" id="GO:0032259">
    <property type="term" value="P:methylation"/>
    <property type="evidence" value="ECO:0007669"/>
    <property type="project" value="UniProtKB-KW"/>
</dbReference>
<dbReference type="NCBIfam" id="TIGR02434">
    <property type="entry name" value="CobF"/>
    <property type="match status" value="1"/>
</dbReference>
<sequence>MRAHLVGIGGGHPDQITVQAVAKLREVDVFLVADKGSSVGDLAQARAEILRRHVPGEPTVIQVPDPERDRKPGDYGTAVLDWHDARARAYEEVLAQLDPSSTIGFLVWGDPALYDSTIRVVERLGIDFDVTPGISSVSMLAAAHRLVLNRIGGPIVITTGRALLDDVNAGADNVVVMLDGHLTCRSLVGDGRWSIHWGANLGTDDEQLVAGPLDDCIGEIEQVRAQLKAEHGWVMDTYLLRR</sequence>
<accession>A0A177Y9D9</accession>
<comment type="pathway">
    <text evidence="1">Cofactor biosynthesis; adenosylcobalamin biosynthesis.</text>
</comment>
<evidence type="ECO:0000256" key="1">
    <source>
        <dbReference type="ARBA" id="ARBA00004953"/>
    </source>
</evidence>
<keyword evidence="4" id="KW-0808">Transferase</keyword>
<dbReference type="PANTHER" id="PTHR43467:SF1">
    <property type="entry name" value="PRECORRIN-6A SYNTHASE [DEACETYLATING]"/>
    <property type="match status" value="1"/>
</dbReference>
<evidence type="ECO:0000256" key="5">
    <source>
        <dbReference type="ARBA" id="ARBA00022691"/>
    </source>
</evidence>
<feature type="domain" description="Tetrapyrrole methylase" evidence="6">
    <location>
        <begin position="4"/>
        <end position="215"/>
    </location>
</feature>
<dbReference type="InterPro" id="IPR012797">
    <property type="entry name" value="CobF"/>
</dbReference>
<dbReference type="CDD" id="cd11643">
    <property type="entry name" value="Precorrin-6A-synthase"/>
    <property type="match status" value="1"/>
</dbReference>
<organism evidence="7 8">
    <name type="scientific">Rhodococcoides kyotonense</name>
    <dbReference type="NCBI Taxonomy" id="398843"/>
    <lineage>
        <taxon>Bacteria</taxon>
        <taxon>Bacillati</taxon>
        <taxon>Actinomycetota</taxon>
        <taxon>Actinomycetes</taxon>
        <taxon>Mycobacteriales</taxon>
        <taxon>Nocardiaceae</taxon>
        <taxon>Rhodococcoides</taxon>
    </lineage>
</organism>
<dbReference type="InterPro" id="IPR014777">
    <property type="entry name" value="4pyrrole_Mease_sub1"/>
</dbReference>
<gene>
    <name evidence="7" type="ORF">A3K89_09995</name>
</gene>
<keyword evidence="8" id="KW-1185">Reference proteome</keyword>
<dbReference type="InterPro" id="IPR000878">
    <property type="entry name" value="4pyrrol_Mease"/>
</dbReference>
<dbReference type="GO" id="GO:0043819">
    <property type="term" value="F:precorrin-6A synthase (deacetylating) activity"/>
    <property type="evidence" value="ECO:0007669"/>
    <property type="project" value="InterPro"/>
</dbReference>
<dbReference type="PANTHER" id="PTHR43467">
    <property type="entry name" value="COBALT-PRECORRIN-2 C(20)-METHYLTRANSFERASE"/>
    <property type="match status" value="1"/>
</dbReference>
<evidence type="ECO:0000313" key="7">
    <source>
        <dbReference type="EMBL" id="OAK51990.1"/>
    </source>
</evidence>
<dbReference type="SUPFAM" id="SSF53790">
    <property type="entry name" value="Tetrapyrrole methylase"/>
    <property type="match status" value="1"/>
</dbReference>
<name>A0A177Y9D9_9NOCA</name>
<evidence type="ECO:0000256" key="4">
    <source>
        <dbReference type="ARBA" id="ARBA00022679"/>
    </source>
</evidence>
<dbReference type="InterPro" id="IPR014776">
    <property type="entry name" value="4pyrrole_Mease_sub2"/>
</dbReference>
<dbReference type="Pfam" id="PF00590">
    <property type="entry name" value="TP_methylase"/>
    <property type="match status" value="1"/>
</dbReference>
<dbReference type="AlphaFoldDB" id="A0A177Y9D9"/>
<evidence type="ECO:0000259" key="6">
    <source>
        <dbReference type="Pfam" id="PF00590"/>
    </source>
</evidence>
<dbReference type="Gene3D" id="3.40.1010.10">
    <property type="entry name" value="Cobalt-precorrin-4 Transmethylase, Domain 1"/>
    <property type="match status" value="1"/>
</dbReference>
<dbReference type="EMBL" id="LVHI01000032">
    <property type="protein sequence ID" value="OAK51990.1"/>
    <property type="molecule type" value="Genomic_DNA"/>
</dbReference>
<dbReference type="PIRSF" id="PIRSF036525">
    <property type="entry name" value="CobF"/>
    <property type="match status" value="1"/>
</dbReference>
<keyword evidence="5" id="KW-0949">S-adenosyl-L-methionine</keyword>